<dbReference type="InterPro" id="IPR018513">
    <property type="entry name" value="Cell_synthase_bac"/>
</dbReference>
<organism evidence="8 9">
    <name type="scientific">Martelella mediterranea DSM 17316</name>
    <dbReference type="NCBI Taxonomy" id="1122214"/>
    <lineage>
        <taxon>Bacteria</taxon>
        <taxon>Pseudomonadati</taxon>
        <taxon>Pseudomonadota</taxon>
        <taxon>Alphaproteobacteria</taxon>
        <taxon>Hyphomicrobiales</taxon>
        <taxon>Aurantimonadaceae</taxon>
        <taxon>Martelella</taxon>
    </lineage>
</organism>
<comment type="subunit">
    <text evidence="6">Tightly associated with the cellulose synthase catalytic subunit.</text>
</comment>
<accession>A0A1U9YY43</accession>
<evidence type="ECO:0000313" key="9">
    <source>
        <dbReference type="Proteomes" id="UP000191135"/>
    </source>
</evidence>
<feature type="transmembrane region" description="Helical" evidence="6">
    <location>
        <begin position="749"/>
        <end position="771"/>
    </location>
</feature>
<dbReference type="UniPathway" id="UPA00694"/>
<dbReference type="GO" id="GO:0016740">
    <property type="term" value="F:transferase activity"/>
    <property type="evidence" value="ECO:0007669"/>
    <property type="project" value="InterPro"/>
</dbReference>
<feature type="region of interest" description="Disordered" evidence="7">
    <location>
        <begin position="23"/>
        <end position="63"/>
    </location>
</feature>
<dbReference type="RefSeq" id="WP_018064864.1">
    <property type="nucleotide sequence ID" value="NZ_AQWH01000009.1"/>
</dbReference>
<keyword evidence="4 6" id="KW-1133">Transmembrane helix</keyword>
<keyword evidence="3 6" id="KW-0812">Transmembrane</keyword>
<dbReference type="CDD" id="cd16913">
    <property type="entry name" value="YkuD_like"/>
    <property type="match status" value="1"/>
</dbReference>
<dbReference type="AlphaFoldDB" id="A0A1U9YY43"/>
<evidence type="ECO:0000256" key="6">
    <source>
        <dbReference type="RuleBase" id="RU365021"/>
    </source>
</evidence>
<comment type="subcellular location">
    <subcellularLocation>
        <location evidence="6">Cell inner membrane</location>
    </subcellularLocation>
    <subcellularLocation>
        <location evidence="1">Cell membrane</location>
        <topology evidence="1">Single-pass membrane protein</topology>
    </subcellularLocation>
</comment>
<dbReference type="KEGG" id="mmed:Mame_00981"/>
<feature type="compositionally biased region" description="Pro residues" evidence="7">
    <location>
        <begin position="46"/>
        <end position="56"/>
    </location>
</feature>
<dbReference type="OrthoDB" id="7615145at2"/>
<dbReference type="PANTHER" id="PTHR39083">
    <property type="entry name" value="CYCLIC DI-GMP-BINDING PROTEIN"/>
    <property type="match status" value="1"/>
</dbReference>
<keyword evidence="6" id="KW-0973">c-di-GMP</keyword>
<evidence type="ECO:0000256" key="1">
    <source>
        <dbReference type="ARBA" id="ARBA00004162"/>
    </source>
</evidence>
<dbReference type="eggNOG" id="COG3266">
    <property type="taxonomic scope" value="Bacteria"/>
</dbReference>
<keyword evidence="6" id="KW-0732">Signal</keyword>
<comment type="pathway">
    <text evidence="6">Glycan metabolism; bacterial cellulose biosynthesis.</text>
</comment>
<keyword evidence="9" id="KW-1185">Reference proteome</keyword>
<feature type="signal peptide" evidence="6">
    <location>
        <begin position="1"/>
        <end position="20"/>
    </location>
</feature>
<evidence type="ECO:0000256" key="2">
    <source>
        <dbReference type="ARBA" id="ARBA00022475"/>
    </source>
</evidence>
<protein>
    <recommendedName>
        <fullName evidence="6">Cyclic di-GMP-binding protein</fullName>
    </recommendedName>
    <alternativeName>
        <fullName evidence="6">Cellulose synthase regulatory subunit</fullName>
    </alternativeName>
</protein>
<feature type="chain" id="PRO_5015216064" description="Cyclic di-GMP-binding protein" evidence="6">
    <location>
        <begin position="21"/>
        <end position="784"/>
    </location>
</feature>
<name>A0A1U9YY43_9HYPH</name>
<comment type="function">
    <text evidence="6">Binds the cellulose synthase activator, bis-(3'-5') cyclic diguanylic acid (c-di-GMP).</text>
</comment>
<keyword evidence="6" id="KW-0997">Cell inner membrane</keyword>
<evidence type="ECO:0000256" key="7">
    <source>
        <dbReference type="SAM" id="MobiDB-lite"/>
    </source>
</evidence>
<evidence type="ECO:0000313" key="8">
    <source>
        <dbReference type="EMBL" id="AQZ50355.1"/>
    </source>
</evidence>
<proteinExistence type="inferred from homology"/>
<dbReference type="Gene3D" id="2.60.120.260">
    <property type="entry name" value="Galactose-binding domain-like"/>
    <property type="match status" value="2"/>
</dbReference>
<dbReference type="Pfam" id="PF03170">
    <property type="entry name" value="BcsB"/>
    <property type="match status" value="1"/>
</dbReference>
<dbReference type="InterPro" id="IPR005490">
    <property type="entry name" value="LD_TPept_cat_dom"/>
</dbReference>
<comment type="similarity">
    <text evidence="6">Belongs to the AcsB/BcsB family.</text>
</comment>
<evidence type="ECO:0000256" key="5">
    <source>
        <dbReference type="ARBA" id="ARBA00023136"/>
    </source>
</evidence>
<dbReference type="GO" id="GO:0006011">
    <property type="term" value="P:UDP-alpha-D-glucose metabolic process"/>
    <property type="evidence" value="ECO:0007669"/>
    <property type="project" value="InterPro"/>
</dbReference>
<keyword evidence="5 6" id="KW-0472">Membrane</keyword>
<keyword evidence="2 6" id="KW-1003">Cell membrane</keyword>
<dbReference type="PANTHER" id="PTHR39083:SF1">
    <property type="entry name" value="CYCLIC DI-GMP-BINDING PROTEIN"/>
    <property type="match status" value="1"/>
</dbReference>
<dbReference type="GO" id="GO:0005886">
    <property type="term" value="C:plasma membrane"/>
    <property type="evidence" value="ECO:0007669"/>
    <property type="project" value="UniProtKB-SubCell"/>
</dbReference>
<dbReference type="Proteomes" id="UP000191135">
    <property type="component" value="Chromosome"/>
</dbReference>
<dbReference type="GO" id="GO:0030244">
    <property type="term" value="P:cellulose biosynthetic process"/>
    <property type="evidence" value="ECO:0007669"/>
    <property type="project" value="UniProtKB-KW"/>
</dbReference>
<dbReference type="EMBL" id="CP020330">
    <property type="protein sequence ID" value="AQZ50355.1"/>
    <property type="molecule type" value="Genomic_DNA"/>
</dbReference>
<reference evidence="8 9" key="1">
    <citation type="submission" date="2017-03" db="EMBL/GenBank/DDBJ databases">
        <title>Foreign affairs: Plasmid Transfer between Roseobacters and Rhizobia.</title>
        <authorList>
            <person name="Bartling P."/>
            <person name="Bunk B."/>
            <person name="Overmann J."/>
            <person name="Brinkmann H."/>
            <person name="Petersen J."/>
        </authorList>
    </citation>
    <scope>NUCLEOTIDE SEQUENCE [LARGE SCALE GENOMIC DNA]</scope>
    <source>
        <strain evidence="8 9">MACL11</strain>
    </source>
</reference>
<evidence type="ECO:0000256" key="3">
    <source>
        <dbReference type="ARBA" id="ARBA00022692"/>
    </source>
</evidence>
<dbReference type="STRING" id="1122214.Mame_00981"/>
<sequence length="784" mass="85507" precursor="true">MKRILLFLAFLLAGVPLVSAQTTTPPASSGTVAPFDMGSDGSGPLPRAPSAPPTPTSPAATPEPVAETVPFFRYIVPADQMRLEGENGERAWSVYLTEAQAKSASQFNIGYQNSIFVAPEYSNLSIAFNNVEIAAPPLDSSERQSDLRFEVPAGVLKPGYNQFSIKYKLRHRTDCDLDSTYDLWADIDPERTFLIFGDAATAELSSIGDIRAVGVDAIGRTQFHIVAPGLADTIAGDPLLELAQGLALLSDMPNTYFTYSTSEPVKFASGVLPVYVGTPDELRPLLGDALPDIGTAQSARFIGTNALGQSVLVLVAPSWQRIGPLIDGITEPAARSAAMKDEAYSTHSWRKQDTQLLTGHKTLTFEQLGIPTQEFSGRVFRAEFTIGLPADFYADAYGEARLMLDAAYGPIVLPGSRLHVFVNDQLAATWPISTVNGAVLRRTPVRFTMRHMKPGVNKIVLEAALLTKEDAACLPGATADDTPRFAVFDTTEFVMPNFGRVAQVPDLWATSGTGFPYSRDKARIPLYIDNLSPDTLASASDFVAKLANAARAQIPVDVVHSVEDVGEGDAIFLGSIGQLPTQALRQTQISQTSRSVWTQQVGGEANYNEAPETTIEEWDEQVTAGWYNWIFEVEKYLKRNYDLSFETLRFLPRPDSDYLPPNSISMIIAQEPSPNSDGAWTMISAPSQENLSNGMAALMKRQHWDAVQGRVTTYNRNTGVIDNVGIGATDFIFDTPFSISNIRLVLTNWFSTNTMSFSLALVIFSVLLGIATKAMLTRYGRYED</sequence>
<keyword evidence="6" id="KW-0135">Cellulose biosynthesis</keyword>
<evidence type="ECO:0000256" key="4">
    <source>
        <dbReference type="ARBA" id="ARBA00022989"/>
    </source>
</evidence>
<gene>
    <name evidence="8" type="ORF">Mame_00981</name>
</gene>